<dbReference type="EMBL" id="FOZX01000003">
    <property type="protein sequence ID" value="SFS65359.1"/>
    <property type="molecule type" value="Genomic_DNA"/>
</dbReference>
<dbReference type="Gene3D" id="2.30.30.50">
    <property type="match status" value="1"/>
</dbReference>
<dbReference type="Proteomes" id="UP000198852">
    <property type="component" value="Unassembled WGS sequence"/>
</dbReference>
<dbReference type="InterPro" id="IPR024690">
    <property type="entry name" value="CN_hydtase_beta_dom_C"/>
</dbReference>
<evidence type="ECO:0000313" key="4">
    <source>
        <dbReference type="Proteomes" id="UP000198852"/>
    </source>
</evidence>
<evidence type="ECO:0000256" key="1">
    <source>
        <dbReference type="SAM" id="MobiDB-lite"/>
    </source>
</evidence>
<dbReference type="AlphaFoldDB" id="A0A1I6RKV3"/>
<dbReference type="Pfam" id="PF02211">
    <property type="entry name" value="NHase_beta_C"/>
    <property type="match status" value="1"/>
</dbReference>
<feature type="domain" description="Nitrile hydratase beta subunit" evidence="2">
    <location>
        <begin position="3"/>
        <end position="89"/>
    </location>
</feature>
<evidence type="ECO:0000259" key="2">
    <source>
        <dbReference type="Pfam" id="PF02211"/>
    </source>
</evidence>
<proteinExistence type="predicted"/>
<keyword evidence="4" id="KW-1185">Reference proteome</keyword>
<dbReference type="STRING" id="95161.SAMN05660874_02326"/>
<dbReference type="RefSeq" id="WP_093416085.1">
    <property type="nucleotide sequence ID" value="NZ_FOZX01000003.1"/>
</dbReference>
<accession>A0A1I6RKV3</accession>
<protein>
    <submittedName>
        <fullName evidence="3">Nitrile hydratase beta subunit</fullName>
    </submittedName>
</protein>
<gene>
    <name evidence="3" type="ORF">SAMN05660874_02326</name>
</gene>
<dbReference type="OrthoDB" id="3478924at2"/>
<dbReference type="SUPFAM" id="SSF50090">
    <property type="entry name" value="Electron transport accessory proteins"/>
    <property type="match status" value="1"/>
</dbReference>
<sequence length="92" mass="10546">MSEPRFAPGSRVRAALTDPPHHTRVPRYVRGRVGEVVECQGAYPLPDDRARRFPDSRVEPVYTVRFAARDLWGEGAHHVTVDLWESYLTEET</sequence>
<dbReference type="InterPro" id="IPR008990">
    <property type="entry name" value="Elect_transpt_acc-like_dom_sf"/>
</dbReference>
<organism evidence="3 4">
    <name type="scientific">Saccharopolyspora flava</name>
    <dbReference type="NCBI Taxonomy" id="95161"/>
    <lineage>
        <taxon>Bacteria</taxon>
        <taxon>Bacillati</taxon>
        <taxon>Actinomycetota</taxon>
        <taxon>Actinomycetes</taxon>
        <taxon>Pseudonocardiales</taxon>
        <taxon>Pseudonocardiaceae</taxon>
        <taxon>Saccharopolyspora</taxon>
    </lineage>
</organism>
<feature type="region of interest" description="Disordered" evidence="1">
    <location>
        <begin position="1"/>
        <end position="25"/>
    </location>
</feature>
<evidence type="ECO:0000313" key="3">
    <source>
        <dbReference type="EMBL" id="SFS65359.1"/>
    </source>
</evidence>
<reference evidence="4" key="1">
    <citation type="submission" date="2016-10" db="EMBL/GenBank/DDBJ databases">
        <authorList>
            <person name="Varghese N."/>
            <person name="Submissions S."/>
        </authorList>
    </citation>
    <scope>NUCLEOTIDE SEQUENCE [LARGE SCALE GENOMIC DNA]</scope>
    <source>
        <strain evidence="4">DSM 44771</strain>
    </source>
</reference>
<name>A0A1I6RKV3_9PSEU</name>